<dbReference type="Pfam" id="PF25139">
    <property type="entry name" value="LysM14_C"/>
    <property type="match status" value="1"/>
</dbReference>
<dbReference type="Pfam" id="PF01476">
    <property type="entry name" value="LysM"/>
    <property type="match status" value="2"/>
</dbReference>
<dbReference type="InterPro" id="IPR036861">
    <property type="entry name" value="Endochitinase-like_sf"/>
</dbReference>
<dbReference type="OrthoDB" id="73875at2759"/>
<protein>
    <submittedName>
        <fullName evidence="6">Chitin-binding, type 1</fullName>
    </submittedName>
</protein>
<dbReference type="InterPro" id="IPR018371">
    <property type="entry name" value="Chitin-binding_1_CS"/>
</dbReference>
<reference evidence="6" key="1">
    <citation type="journal article" date="2014" name="Nat. Commun.">
        <title>Multiple recent horizontal transfers of a large genomic region in cheese making fungi.</title>
        <authorList>
            <person name="Cheeseman K."/>
            <person name="Ropars J."/>
            <person name="Renault P."/>
            <person name="Dupont J."/>
            <person name="Gouzy J."/>
            <person name="Branca A."/>
            <person name="Abraham A.L."/>
            <person name="Ceppi M."/>
            <person name="Conseiller E."/>
            <person name="Debuchy R."/>
            <person name="Malagnac F."/>
            <person name="Goarin A."/>
            <person name="Silar P."/>
            <person name="Lacoste S."/>
            <person name="Sallet E."/>
            <person name="Bensimon A."/>
            <person name="Giraud T."/>
            <person name="Brygoo Y."/>
        </authorList>
    </citation>
    <scope>NUCLEOTIDE SEQUENCE [LARGE SCALE GENOMIC DNA]</scope>
    <source>
        <strain evidence="6">FM164</strain>
    </source>
</reference>
<dbReference type="SUPFAM" id="SSF57016">
    <property type="entry name" value="Plant lectins/antimicrobial peptides"/>
    <property type="match status" value="1"/>
</dbReference>
<feature type="signal peptide" evidence="4">
    <location>
        <begin position="1"/>
        <end position="23"/>
    </location>
</feature>
<dbReference type="PANTHER" id="PTHR47700:SF2">
    <property type="entry name" value="CHITINASE"/>
    <property type="match status" value="1"/>
</dbReference>
<dbReference type="GO" id="GO:0008061">
    <property type="term" value="F:chitin binding"/>
    <property type="evidence" value="ECO:0007669"/>
    <property type="project" value="UniProtKB-KW"/>
</dbReference>
<keyword evidence="7" id="KW-1185">Reference proteome</keyword>
<dbReference type="InterPro" id="IPR036779">
    <property type="entry name" value="LysM_dom_sf"/>
</dbReference>
<feature type="chain" id="PRO_5004881452" evidence="4">
    <location>
        <begin position="24"/>
        <end position="536"/>
    </location>
</feature>
<feature type="region of interest" description="Disordered" evidence="3">
    <location>
        <begin position="247"/>
        <end position="274"/>
    </location>
</feature>
<evidence type="ECO:0000256" key="1">
    <source>
        <dbReference type="ARBA" id="ARBA00022669"/>
    </source>
</evidence>
<feature type="domain" description="LysM" evidence="5">
    <location>
        <begin position="46"/>
        <end position="90"/>
    </location>
</feature>
<dbReference type="Proteomes" id="UP000030686">
    <property type="component" value="Unassembled WGS sequence"/>
</dbReference>
<evidence type="ECO:0000256" key="2">
    <source>
        <dbReference type="ARBA" id="ARBA00023026"/>
    </source>
</evidence>
<dbReference type="CDD" id="cd00118">
    <property type="entry name" value="LysM"/>
    <property type="match status" value="1"/>
</dbReference>
<dbReference type="EMBL" id="HG792016">
    <property type="protein sequence ID" value="CDM31769.1"/>
    <property type="molecule type" value="Genomic_DNA"/>
</dbReference>
<accession>W6QC84</accession>
<dbReference type="Gene3D" id="3.10.350.10">
    <property type="entry name" value="LysM domain"/>
    <property type="match status" value="2"/>
</dbReference>
<proteinExistence type="predicted"/>
<dbReference type="AlphaFoldDB" id="W6QC84"/>
<dbReference type="InterPro" id="IPR018392">
    <property type="entry name" value="LysM"/>
</dbReference>
<dbReference type="PROSITE" id="PS00026">
    <property type="entry name" value="CHIT_BIND_I_1"/>
    <property type="match status" value="1"/>
</dbReference>
<evidence type="ECO:0000313" key="7">
    <source>
        <dbReference type="Proteomes" id="UP000030686"/>
    </source>
</evidence>
<evidence type="ECO:0000313" key="6">
    <source>
        <dbReference type="EMBL" id="CDM31769.1"/>
    </source>
</evidence>
<dbReference type="CDD" id="cd00035">
    <property type="entry name" value="ChtBD1"/>
    <property type="match status" value="1"/>
</dbReference>
<dbReference type="Gene3D" id="3.30.60.10">
    <property type="entry name" value="Endochitinase-like"/>
    <property type="match status" value="1"/>
</dbReference>
<keyword evidence="1" id="KW-0147">Chitin-binding</keyword>
<dbReference type="SUPFAM" id="SSF54106">
    <property type="entry name" value="LysM domain"/>
    <property type="match status" value="1"/>
</dbReference>
<dbReference type="PROSITE" id="PS51782">
    <property type="entry name" value="LYSM"/>
    <property type="match status" value="2"/>
</dbReference>
<evidence type="ECO:0000259" key="5">
    <source>
        <dbReference type="PROSITE" id="PS51782"/>
    </source>
</evidence>
<gene>
    <name evidence="6" type="ORF">PROQFM164_S02g001920</name>
</gene>
<feature type="domain" description="LysM" evidence="5">
    <location>
        <begin position="106"/>
        <end position="154"/>
    </location>
</feature>
<dbReference type="STRING" id="1365484.W6QC84"/>
<dbReference type="InterPro" id="IPR057277">
    <property type="entry name" value="LysM_C"/>
</dbReference>
<dbReference type="PANTHER" id="PTHR47700">
    <property type="entry name" value="V CHITINASE, PUTATIVE (AFU_ORTHOLOGUE AFUA_6G13720)-RELATED"/>
    <property type="match status" value="1"/>
</dbReference>
<keyword evidence="4" id="KW-0732">Signal</keyword>
<evidence type="ECO:0000256" key="4">
    <source>
        <dbReference type="SAM" id="SignalP"/>
    </source>
</evidence>
<feature type="region of interest" description="Disordered" evidence="3">
    <location>
        <begin position="365"/>
        <end position="389"/>
    </location>
</feature>
<evidence type="ECO:0000256" key="3">
    <source>
        <dbReference type="SAM" id="MobiDB-lite"/>
    </source>
</evidence>
<dbReference type="OMA" id="YTYPYTC"/>
<sequence>MGYFQKGIFLALCSLLLIHEIVALSVAVPEYKVIQDRSVYYPYTCRSILVETGDTCDNLAAKCSISVASFTSFNPTTVCSSLSHGKPVCCGDGETLFPPNSGSYCYVYTIRTGDTCTKIAEGYSITTANIETWNTHTSAWYGCKNLQQGGQVCLSAGEPPMPVAIGDAVCGPQVPGTERPLLWTDIPYLNPCPAGQCCSTRGKCGTGADFCVSSVSAAALPPVPATKAISTTSEAKAASVKTTVKTTTKTKSATEATSVKTSTTKATSKSSETKAAPATKALSLTVKDVSSTTSNKDPYFFTTDIPLVDVPLTYLHETTSMSAAAPTSTTTRASVVTVTGTAGLYMVANELSIVASKMRDSIAATSSSTTKATSTKSTRTKTSTTKTSTTTTVPVSTQTVNGIVTVSNGWSLKMFDGIGCTGSYVLVQGHNKKLEDSDCMKFRAASNLATVVNNTAVSCRWWTLQNGKWEWRDCHSDALNSPKSWRMSNGLCTVSPNPTCDLVSDISQTYGWRGPGLCHDRQQMDPKFVSFKCYVG</sequence>
<keyword evidence="2" id="KW-0843">Virulence</keyword>
<organism evidence="6 7">
    <name type="scientific">Penicillium roqueforti (strain FM164)</name>
    <dbReference type="NCBI Taxonomy" id="1365484"/>
    <lineage>
        <taxon>Eukaryota</taxon>
        <taxon>Fungi</taxon>
        <taxon>Dikarya</taxon>
        <taxon>Ascomycota</taxon>
        <taxon>Pezizomycotina</taxon>
        <taxon>Eurotiomycetes</taxon>
        <taxon>Eurotiomycetidae</taxon>
        <taxon>Eurotiales</taxon>
        <taxon>Aspergillaceae</taxon>
        <taxon>Penicillium</taxon>
    </lineage>
</organism>
<name>W6QC84_PENRF</name>
<dbReference type="InterPro" id="IPR053214">
    <property type="entry name" value="LysM12-like"/>
</dbReference>
<dbReference type="SMART" id="SM00257">
    <property type="entry name" value="LysM"/>
    <property type="match status" value="2"/>
</dbReference>